<feature type="compositionally biased region" description="Basic and acidic residues" evidence="1">
    <location>
        <begin position="816"/>
        <end position="827"/>
    </location>
</feature>
<dbReference type="InterPro" id="IPR048536">
    <property type="entry name" value="Rrn6_K-rich"/>
</dbReference>
<feature type="compositionally biased region" description="Basic residues" evidence="1">
    <location>
        <begin position="896"/>
        <end position="907"/>
    </location>
</feature>
<dbReference type="PANTHER" id="PTHR28221:SF2">
    <property type="entry name" value="RNA POLYMERASE I-SPECIFIC TRANSCRIPTION INITIATION FACTOR RRN6"/>
    <property type="match status" value="1"/>
</dbReference>
<keyword evidence="5" id="KW-1185">Reference proteome</keyword>
<organism evidence="4 5">
    <name type="scientific">Cephalotrichum gorgonifer</name>
    <dbReference type="NCBI Taxonomy" id="2041049"/>
    <lineage>
        <taxon>Eukaryota</taxon>
        <taxon>Fungi</taxon>
        <taxon>Dikarya</taxon>
        <taxon>Ascomycota</taxon>
        <taxon>Pezizomycotina</taxon>
        <taxon>Sordariomycetes</taxon>
        <taxon>Hypocreomycetidae</taxon>
        <taxon>Microascales</taxon>
        <taxon>Microascaceae</taxon>
        <taxon>Cephalotrichum</taxon>
    </lineage>
</organism>
<feature type="domain" description="RRN6 K-rich C-terminal" evidence="3">
    <location>
        <begin position="781"/>
        <end position="905"/>
    </location>
</feature>
<name>A0AAE8SWQ7_9PEZI</name>
<evidence type="ECO:0000313" key="4">
    <source>
        <dbReference type="EMBL" id="SPO03884.1"/>
    </source>
</evidence>
<dbReference type="AlphaFoldDB" id="A0AAE8SWQ7"/>
<evidence type="ECO:0000259" key="3">
    <source>
        <dbReference type="Pfam" id="PF20639"/>
    </source>
</evidence>
<dbReference type="Pfam" id="PF10214">
    <property type="entry name" value="Rrn6_beta-prop"/>
    <property type="match status" value="1"/>
</dbReference>
<comment type="caution">
    <text evidence="4">The sequence shown here is derived from an EMBL/GenBank/DDBJ whole genome shotgun (WGS) entry which is preliminary data.</text>
</comment>
<dbReference type="Pfam" id="PF20639">
    <property type="entry name" value="Rrn6_K-rich"/>
    <property type="match status" value="1"/>
</dbReference>
<feature type="region of interest" description="Disordered" evidence="1">
    <location>
        <begin position="815"/>
        <end position="907"/>
    </location>
</feature>
<gene>
    <name evidence="4" type="ORF">DNG_06567</name>
</gene>
<evidence type="ECO:0000313" key="5">
    <source>
        <dbReference type="Proteomes" id="UP001187682"/>
    </source>
</evidence>
<dbReference type="Proteomes" id="UP001187682">
    <property type="component" value="Unassembled WGS sequence"/>
</dbReference>
<reference evidence="4" key="1">
    <citation type="submission" date="2018-03" db="EMBL/GenBank/DDBJ databases">
        <authorList>
            <person name="Guldener U."/>
        </authorList>
    </citation>
    <scope>NUCLEOTIDE SEQUENCE</scope>
</reference>
<feature type="compositionally biased region" description="Polar residues" evidence="1">
    <location>
        <begin position="696"/>
        <end position="714"/>
    </location>
</feature>
<feature type="compositionally biased region" description="Low complexity" evidence="1">
    <location>
        <begin position="716"/>
        <end position="755"/>
    </location>
</feature>
<evidence type="ECO:0008006" key="6">
    <source>
        <dbReference type="Google" id="ProtNLM"/>
    </source>
</evidence>
<proteinExistence type="predicted"/>
<feature type="region of interest" description="Disordered" evidence="1">
    <location>
        <begin position="684"/>
        <end position="755"/>
    </location>
</feature>
<dbReference type="EMBL" id="ONZQ02000009">
    <property type="protein sequence ID" value="SPO03884.1"/>
    <property type="molecule type" value="Genomic_DNA"/>
</dbReference>
<dbReference type="PANTHER" id="PTHR28221">
    <property type="entry name" value="RNA POLYMERASE I-SPECIFIC TRANSCRIPTION INITIATION FACTOR RRN6"/>
    <property type="match status" value="1"/>
</dbReference>
<evidence type="ECO:0000259" key="2">
    <source>
        <dbReference type="Pfam" id="PF10214"/>
    </source>
</evidence>
<dbReference type="InterPro" id="IPR019350">
    <property type="entry name" value="RNA_pol_I-sp_TIF_RRN6-like"/>
</dbReference>
<feature type="domain" description="RRN6 beta-propeller" evidence="2">
    <location>
        <begin position="1"/>
        <end position="359"/>
    </location>
</feature>
<sequence>MVTGEGGQILRILRLDESSWLWDENKDVTLGALDLKPGDREEEAYWCRDAAPITRIKYFTHLPPAAPLRWLVVQTASTTTILSPVYHSVPVSYSHSALGQLPPSRVDPNEVLTMTLEHTAGRSHVDVDINPPSPDTPLQIAVIDDHGGWSVWNVKGDMTPVVGSPPRLTLHKRGTFWEVVPEEQRRGFGILWYRPPRDPGGSLFAQRSTDDDKHKGITHPGLAPVLAERSHTLLIWNYTTIQVVNTNTGAAIGHIPITQRSEDKEIILQVRSNPSDPSQALVLTTHSILLLNICPAGEDSPDEGPSIIHAFLHDHPGNPTLQLSVSRSLVDNGTSFGLIFPSDGPRASVFWFYGATDSGLGQFSHQVQYLRRDESPELDSLHTLCILPMRLSTYHKNAPRGPGAMYRHLNVEFHQVVSLGRRQSMGYWICATAKRGIGDILAPEPRKPIGADADPRGNPQVTKQVKRRLAYTRYMDDKFVVPDSFEDVEGLVRPQAGGEARGSSDTWVDFTPLPSVQREVLLRRRFYPHVVLELYRELLSTGGKALRTKSLEVVRQMLQEGLESDENPRRSLLECLDLDNMRRSMSGRAENASTTTADDEDWAEELGQIIDAGLGVFSLKDAHPNPPWRTDDFREKLLAMRDWLVDLWPAPPEDTYPEAAAQRRAVLEETAVLAVLAYQTIDVNAPSLPGRGTPELPSSQPDTLPYVSQTTGYPWSQPLPQQLPASSQPLSSQPSSSQPSASQQQARQVAEQEASRAAIDRLSRLATKIDSNVALSTLSQHPVLSRWEEAGSEPYTAFIEKPAAAVQEKLKRRREKMVERRKAKEASFNRLTGRDVASSQDMGASLGRSREPLSQGTTSIPLRVKGSSSRAGELMSSQTQPVTMSQPVAGAFGQRMGKKKKKKGGIK</sequence>
<evidence type="ECO:0000256" key="1">
    <source>
        <dbReference type="SAM" id="MobiDB-lite"/>
    </source>
</evidence>
<accession>A0AAE8SWQ7</accession>
<protein>
    <recommendedName>
        <fullName evidence="6">RNA polymerase I-specific transcription initiation factor RRN6-like protein</fullName>
    </recommendedName>
</protein>
<dbReference type="InterPro" id="IPR048535">
    <property type="entry name" value="RRN6_beta-prop"/>
</dbReference>
<feature type="compositionally biased region" description="Polar residues" evidence="1">
    <location>
        <begin position="852"/>
        <end position="886"/>
    </location>
</feature>